<evidence type="ECO:0000313" key="7">
    <source>
        <dbReference type="EMBL" id="OSL14220.1"/>
    </source>
</evidence>
<dbReference type="InterPro" id="IPR000259">
    <property type="entry name" value="Adhesion_dom_fimbrial"/>
</dbReference>
<dbReference type="PANTHER" id="PTHR33420">
    <property type="entry name" value="FIMBRIAL SUBUNIT ELFA-RELATED"/>
    <property type="match status" value="1"/>
</dbReference>
<dbReference type="GO" id="GO:0009289">
    <property type="term" value="C:pilus"/>
    <property type="evidence" value="ECO:0007669"/>
    <property type="project" value="UniProtKB-SubCell"/>
</dbReference>
<dbReference type="SUPFAM" id="SSF49401">
    <property type="entry name" value="Bacterial adhesins"/>
    <property type="match status" value="1"/>
</dbReference>
<dbReference type="Gene3D" id="2.60.40.1090">
    <property type="entry name" value="Fimbrial-type adhesion domain"/>
    <property type="match status" value="1"/>
</dbReference>
<dbReference type="EMBL" id="ADJB01000032">
    <property type="protein sequence ID" value="OSL14220.1"/>
    <property type="molecule type" value="Genomic_DNA"/>
</dbReference>
<evidence type="ECO:0000256" key="4">
    <source>
        <dbReference type="ARBA" id="ARBA00023263"/>
    </source>
</evidence>
<evidence type="ECO:0000313" key="8">
    <source>
        <dbReference type="Proteomes" id="UP000193045"/>
    </source>
</evidence>
<dbReference type="InterPro" id="IPR008966">
    <property type="entry name" value="Adhesion_dom_sf"/>
</dbReference>
<evidence type="ECO:0000256" key="5">
    <source>
        <dbReference type="SAM" id="SignalP"/>
    </source>
</evidence>
<evidence type="ECO:0000256" key="3">
    <source>
        <dbReference type="ARBA" id="ARBA00022729"/>
    </source>
</evidence>
<reference evidence="7 8" key="1">
    <citation type="submission" date="2010-04" db="EMBL/GenBank/DDBJ databases">
        <title>The Genome Sequence of Escherichia coli H386.</title>
        <authorList>
            <consortium name="The Broad Institute Genome Sequencing Platform"/>
            <consortium name="The Broad Institute Genome Sequencing Center for Infectious Disease"/>
            <person name="Feldgarden M."/>
            <person name="Gordon D.M."/>
            <person name="Johnson J.R."/>
            <person name="Johnston B.D."/>
            <person name="Young S."/>
            <person name="Zeng Q."/>
            <person name="Koehrsen M."/>
            <person name="Alvarado L."/>
            <person name="Berlin A.M."/>
            <person name="Borenstein D."/>
            <person name="Chapman S.B."/>
            <person name="Chen Z."/>
            <person name="Engels R."/>
            <person name="Freedman E."/>
            <person name="Gellesch M."/>
            <person name="Goldberg J."/>
            <person name="Griggs A."/>
            <person name="Gujja S."/>
            <person name="Heilman E.R."/>
            <person name="Heiman D.I."/>
            <person name="Hepburn T.A."/>
            <person name="Howarth C."/>
            <person name="Jen D."/>
            <person name="Larson L."/>
            <person name="Mehta T."/>
            <person name="Park D."/>
            <person name="Pearson M."/>
            <person name="Richards J."/>
            <person name="Roberts A."/>
            <person name="Saif S."/>
            <person name="Shea T.D."/>
            <person name="Shenoy N."/>
            <person name="Sisk P."/>
            <person name="Stolte C."/>
            <person name="Sykes S.N."/>
            <person name="Walk T."/>
            <person name="White J."/>
            <person name="Yandava C."/>
            <person name="Haas B."/>
            <person name="Henn M.R."/>
            <person name="Nusbaum C."/>
            <person name="Birren B."/>
        </authorList>
    </citation>
    <scope>NUCLEOTIDE SEQUENCE [LARGE SCALE GENOMIC DNA]</scope>
    <source>
        <strain evidence="7 8">H386</strain>
    </source>
</reference>
<dbReference type="InterPro" id="IPR036937">
    <property type="entry name" value="Adhesion_dom_fimbrial_sf"/>
</dbReference>
<evidence type="ECO:0000259" key="6">
    <source>
        <dbReference type="Pfam" id="PF00419"/>
    </source>
</evidence>
<dbReference type="PANTHER" id="PTHR33420:SF3">
    <property type="entry name" value="FIMBRIAL SUBUNIT ELFA"/>
    <property type="match status" value="1"/>
</dbReference>
<protein>
    <submittedName>
        <fullName evidence="7">Fimbrial subunit</fullName>
    </submittedName>
</protein>
<accession>A0A1X3JKI9</accession>
<keyword evidence="4" id="KW-0281">Fimbrium</keyword>
<evidence type="ECO:0000256" key="1">
    <source>
        <dbReference type="ARBA" id="ARBA00004561"/>
    </source>
</evidence>
<dbReference type="Pfam" id="PF00419">
    <property type="entry name" value="Fimbrial"/>
    <property type="match status" value="1"/>
</dbReference>
<sequence length="182" mass="19025">MITMKKSVLTAFITVVCATSSVMAADDNAITDGSVTFNGKVIAPACTLVAATKDSVVTLPDVSATKLQTNGQVSGVQIDVPIELKDCDTTVTKNATFTFNGTADTTQITAFANQASSDAATNVALQMYMNDGTTAITPDTETGNILLQDGDQTLTFKVDYIATGKATSGNVNAVTNFHINYY</sequence>
<keyword evidence="3 5" id="KW-0732">Signal</keyword>
<name>A0A1X3JKI9_ECOLX</name>
<dbReference type="InterPro" id="IPR050263">
    <property type="entry name" value="Bact_Fimbrial_Adh_Pro"/>
</dbReference>
<comment type="similarity">
    <text evidence="2">Belongs to the fimbrial protein family.</text>
</comment>
<dbReference type="FunFam" id="2.60.40.1090:FF:000026">
    <property type="entry name" value="Fimbrial subunit ElfA"/>
    <property type="match status" value="1"/>
</dbReference>
<gene>
    <name evidence="7" type="ORF">ECVG_02305</name>
</gene>
<dbReference type="AlphaFoldDB" id="A0A1X3JKI9"/>
<feature type="domain" description="Fimbrial-type adhesion" evidence="6">
    <location>
        <begin position="36"/>
        <end position="181"/>
    </location>
</feature>
<comment type="subcellular location">
    <subcellularLocation>
        <location evidence="1">Fimbrium</location>
    </subcellularLocation>
</comment>
<feature type="signal peptide" evidence="5">
    <location>
        <begin position="1"/>
        <end position="24"/>
    </location>
</feature>
<dbReference type="GO" id="GO:0043709">
    <property type="term" value="P:cell adhesion involved in single-species biofilm formation"/>
    <property type="evidence" value="ECO:0007669"/>
    <property type="project" value="TreeGrafter"/>
</dbReference>
<comment type="caution">
    <text evidence="7">The sequence shown here is derived from an EMBL/GenBank/DDBJ whole genome shotgun (WGS) entry which is preliminary data.</text>
</comment>
<dbReference type="Proteomes" id="UP000193045">
    <property type="component" value="Unassembled WGS sequence"/>
</dbReference>
<organism evidence="7 8">
    <name type="scientific">Escherichia coli H386</name>
    <dbReference type="NCBI Taxonomy" id="656397"/>
    <lineage>
        <taxon>Bacteria</taxon>
        <taxon>Pseudomonadati</taxon>
        <taxon>Pseudomonadota</taxon>
        <taxon>Gammaproteobacteria</taxon>
        <taxon>Enterobacterales</taxon>
        <taxon>Enterobacteriaceae</taxon>
        <taxon>Escherichia</taxon>
    </lineage>
</organism>
<evidence type="ECO:0000256" key="2">
    <source>
        <dbReference type="ARBA" id="ARBA00006671"/>
    </source>
</evidence>
<feature type="chain" id="PRO_5010877725" evidence="5">
    <location>
        <begin position="25"/>
        <end position="182"/>
    </location>
</feature>
<proteinExistence type="inferred from homology"/>